<dbReference type="InterPro" id="IPR036271">
    <property type="entry name" value="Tet_transcr_reg_TetR-rel_C_sf"/>
</dbReference>
<organism evidence="6 7">
    <name type="scientific">Cryobacterium algoricola</name>
    <dbReference type="NCBI Taxonomy" id="1259183"/>
    <lineage>
        <taxon>Bacteria</taxon>
        <taxon>Bacillati</taxon>
        <taxon>Actinomycetota</taxon>
        <taxon>Actinomycetes</taxon>
        <taxon>Micrococcales</taxon>
        <taxon>Microbacteriaceae</taxon>
        <taxon>Cryobacterium</taxon>
    </lineage>
</organism>
<feature type="domain" description="HTH tetR-type" evidence="5">
    <location>
        <begin position="15"/>
        <end position="75"/>
    </location>
</feature>
<dbReference type="Proteomes" id="UP000297608">
    <property type="component" value="Unassembled WGS sequence"/>
</dbReference>
<dbReference type="InterPro" id="IPR001647">
    <property type="entry name" value="HTH_TetR"/>
</dbReference>
<reference evidence="6 7" key="1">
    <citation type="submission" date="2019-03" db="EMBL/GenBank/DDBJ databases">
        <title>Genomics of glacier-inhabiting Cryobacterium strains.</title>
        <authorList>
            <person name="Liu Q."/>
            <person name="Xin Y.-H."/>
        </authorList>
    </citation>
    <scope>NUCLEOTIDE SEQUENCE [LARGE SCALE GENOMIC DNA]</scope>
    <source>
        <strain evidence="6 7">MDB2-B</strain>
    </source>
</reference>
<gene>
    <name evidence="6" type="ORF">E3O44_15355</name>
</gene>
<evidence type="ECO:0000313" key="7">
    <source>
        <dbReference type="Proteomes" id="UP000297608"/>
    </source>
</evidence>
<dbReference type="Gene3D" id="1.10.357.10">
    <property type="entry name" value="Tetracycline Repressor, domain 2"/>
    <property type="match status" value="1"/>
</dbReference>
<comment type="caution">
    <text evidence="6">The sequence shown here is derived from an EMBL/GenBank/DDBJ whole genome shotgun (WGS) entry which is preliminary data.</text>
</comment>
<dbReference type="Pfam" id="PF00440">
    <property type="entry name" value="TetR_N"/>
    <property type="match status" value="1"/>
</dbReference>
<evidence type="ECO:0000313" key="6">
    <source>
        <dbReference type="EMBL" id="TFB84456.1"/>
    </source>
</evidence>
<dbReference type="InterPro" id="IPR011075">
    <property type="entry name" value="TetR_C"/>
</dbReference>
<evidence type="ECO:0000256" key="1">
    <source>
        <dbReference type="ARBA" id="ARBA00023015"/>
    </source>
</evidence>
<proteinExistence type="predicted"/>
<protein>
    <submittedName>
        <fullName evidence="6">TetR/AcrR family transcriptional regulator</fullName>
    </submittedName>
</protein>
<evidence type="ECO:0000256" key="4">
    <source>
        <dbReference type="PROSITE-ProRule" id="PRU00335"/>
    </source>
</evidence>
<name>A0ABY2IB18_9MICO</name>
<keyword evidence="7" id="KW-1185">Reference proteome</keyword>
<dbReference type="SUPFAM" id="SSF46689">
    <property type="entry name" value="Homeodomain-like"/>
    <property type="match status" value="1"/>
</dbReference>
<keyword evidence="2 4" id="KW-0238">DNA-binding</keyword>
<evidence type="ECO:0000259" key="5">
    <source>
        <dbReference type="PROSITE" id="PS50977"/>
    </source>
</evidence>
<dbReference type="InterPro" id="IPR050109">
    <property type="entry name" value="HTH-type_TetR-like_transc_reg"/>
</dbReference>
<dbReference type="RefSeq" id="WP_134535651.1">
    <property type="nucleotide sequence ID" value="NZ_SOFG01000021.1"/>
</dbReference>
<sequence>MNEQKQRRPGRPRDPEIHNKVLLAAQRVYVQGGRAGFTFEAIAREAAVGKPAIYRRWASVDDLMDDVLRSHTLVPENVLQGDLRGELQEIAMATLRLAHSEQGAFILRLSSERGLQPGLYRQYFERLRNVIHFQNRALIVAAITRDELSTECDPDILIQAITGSVLVGTLMGFVPPPREAEAAARYCEHLVNQLLQGALPSHQPLPHAVSPDGRARA</sequence>
<keyword evidence="3" id="KW-0804">Transcription</keyword>
<feature type="DNA-binding region" description="H-T-H motif" evidence="4">
    <location>
        <begin position="38"/>
        <end position="57"/>
    </location>
</feature>
<keyword evidence="1" id="KW-0805">Transcription regulation</keyword>
<evidence type="ECO:0000256" key="3">
    <source>
        <dbReference type="ARBA" id="ARBA00023163"/>
    </source>
</evidence>
<dbReference type="Pfam" id="PF16859">
    <property type="entry name" value="TetR_C_11"/>
    <property type="match status" value="1"/>
</dbReference>
<dbReference type="PANTHER" id="PTHR30055:SF148">
    <property type="entry name" value="TETR-FAMILY TRANSCRIPTIONAL REGULATOR"/>
    <property type="match status" value="1"/>
</dbReference>
<accession>A0ABY2IB18</accession>
<dbReference type="EMBL" id="SOFG01000021">
    <property type="protein sequence ID" value="TFB84456.1"/>
    <property type="molecule type" value="Genomic_DNA"/>
</dbReference>
<dbReference type="PANTHER" id="PTHR30055">
    <property type="entry name" value="HTH-TYPE TRANSCRIPTIONAL REGULATOR RUTR"/>
    <property type="match status" value="1"/>
</dbReference>
<dbReference type="SUPFAM" id="SSF48498">
    <property type="entry name" value="Tetracyclin repressor-like, C-terminal domain"/>
    <property type="match status" value="1"/>
</dbReference>
<dbReference type="Gene3D" id="1.10.10.60">
    <property type="entry name" value="Homeodomain-like"/>
    <property type="match status" value="1"/>
</dbReference>
<dbReference type="PROSITE" id="PS50977">
    <property type="entry name" value="HTH_TETR_2"/>
    <property type="match status" value="1"/>
</dbReference>
<dbReference type="InterPro" id="IPR009057">
    <property type="entry name" value="Homeodomain-like_sf"/>
</dbReference>
<evidence type="ECO:0000256" key="2">
    <source>
        <dbReference type="ARBA" id="ARBA00023125"/>
    </source>
</evidence>